<reference evidence="2 3" key="1">
    <citation type="submission" date="2013-12" db="EMBL/GenBank/DDBJ databases">
        <title>Draft genome of the parsitic nematode Ancylostoma duodenale.</title>
        <authorList>
            <person name="Mitreva M."/>
        </authorList>
    </citation>
    <scope>NUCLEOTIDE SEQUENCE [LARGE SCALE GENOMIC DNA]</scope>
    <source>
        <strain evidence="2 3">Zhejiang</strain>
    </source>
</reference>
<dbReference type="PANTHER" id="PTHR46066">
    <property type="entry name" value="CHITINASE DOMAIN-CONTAINING PROTEIN 1 FAMILY MEMBER"/>
    <property type="match status" value="1"/>
</dbReference>
<proteinExistence type="predicted"/>
<feature type="non-terminal residue" evidence="2">
    <location>
        <position position="110"/>
    </location>
</feature>
<feature type="chain" id="PRO_5002159585" evidence="1">
    <location>
        <begin position="23"/>
        <end position="110"/>
    </location>
</feature>
<gene>
    <name evidence="2" type="ORF">ANCDUO_10430</name>
</gene>
<keyword evidence="1" id="KW-0732">Signal</keyword>
<evidence type="ECO:0000313" key="3">
    <source>
        <dbReference type="Proteomes" id="UP000054047"/>
    </source>
</evidence>
<dbReference type="EMBL" id="KN732069">
    <property type="protein sequence ID" value="KIH59337.1"/>
    <property type="molecule type" value="Genomic_DNA"/>
</dbReference>
<dbReference type="PANTHER" id="PTHR46066:SF2">
    <property type="entry name" value="CHITINASE DOMAIN-CONTAINING PROTEIN 1"/>
    <property type="match status" value="1"/>
</dbReference>
<name>A0A0C2DAH0_9BILA</name>
<dbReference type="Gene3D" id="3.20.20.80">
    <property type="entry name" value="Glycosidases"/>
    <property type="match status" value="1"/>
</dbReference>
<sequence length="110" mass="12737">MQWLRLCVLALLPVLSIQLGKSDRKAKQEKRAKEEEVKAEKEVERLVPLTHPPSSVTKQGVLRDHEKVDYTPRKFDNPLLVYVTPWNGKGYDLAKWVSHKVTHVSPVWLQ</sequence>
<feature type="signal peptide" evidence="1">
    <location>
        <begin position="1"/>
        <end position="22"/>
    </location>
</feature>
<organism evidence="2 3">
    <name type="scientific">Ancylostoma duodenale</name>
    <dbReference type="NCBI Taxonomy" id="51022"/>
    <lineage>
        <taxon>Eukaryota</taxon>
        <taxon>Metazoa</taxon>
        <taxon>Ecdysozoa</taxon>
        <taxon>Nematoda</taxon>
        <taxon>Chromadorea</taxon>
        <taxon>Rhabditida</taxon>
        <taxon>Rhabditina</taxon>
        <taxon>Rhabditomorpha</taxon>
        <taxon>Strongyloidea</taxon>
        <taxon>Ancylostomatidae</taxon>
        <taxon>Ancylostomatinae</taxon>
        <taxon>Ancylostoma</taxon>
    </lineage>
</organism>
<dbReference type="AlphaFoldDB" id="A0A0C2DAH0"/>
<dbReference type="Proteomes" id="UP000054047">
    <property type="component" value="Unassembled WGS sequence"/>
</dbReference>
<dbReference type="OrthoDB" id="10254444at2759"/>
<keyword evidence="3" id="KW-1185">Reference proteome</keyword>
<evidence type="ECO:0000256" key="1">
    <source>
        <dbReference type="SAM" id="SignalP"/>
    </source>
</evidence>
<dbReference type="GO" id="GO:0012505">
    <property type="term" value="C:endomembrane system"/>
    <property type="evidence" value="ECO:0007669"/>
    <property type="project" value="TreeGrafter"/>
</dbReference>
<dbReference type="GO" id="GO:0070492">
    <property type="term" value="F:oligosaccharide binding"/>
    <property type="evidence" value="ECO:0007669"/>
    <property type="project" value="TreeGrafter"/>
</dbReference>
<evidence type="ECO:0000313" key="2">
    <source>
        <dbReference type="EMBL" id="KIH59337.1"/>
    </source>
</evidence>
<protein>
    <submittedName>
        <fullName evidence="2">Uncharacterized protein</fullName>
    </submittedName>
</protein>
<accession>A0A0C2DAH0</accession>